<sequence>MDDPAIHVLLLEQGDPSLSRTTTQTLFLANLTHYPDSCLWSFYQAGLNTATRAQLSGEGPQESLATYIEWVLVPCQSSLTVHFADDDISPTPDSVPSPPSPCSVKCHPEPTTDGEPKPSATNEPLPNGATELRIASEPESVPVRELATSHVTEEVSVKCDDSLTAHPQPHRAPSTPLIRLRFVAPSHQLSSSQSSVAPAPPQTSGSPPRSPEPWISLHRQPFLHHGSSLCRLHCGPPSWLRPGSPLAPPAPGPFCLHPGSSLRLICPEPFCLLLGSSLCRHHHGL</sequence>
<dbReference type="EMBL" id="JAMKFB020000002">
    <property type="protein sequence ID" value="KAL0200102.1"/>
    <property type="molecule type" value="Genomic_DNA"/>
</dbReference>
<evidence type="ECO:0000313" key="2">
    <source>
        <dbReference type="EMBL" id="KAL0200102.1"/>
    </source>
</evidence>
<organism evidence="2 3">
    <name type="scientific">Cirrhinus mrigala</name>
    <name type="common">Mrigala</name>
    <dbReference type="NCBI Taxonomy" id="683832"/>
    <lineage>
        <taxon>Eukaryota</taxon>
        <taxon>Metazoa</taxon>
        <taxon>Chordata</taxon>
        <taxon>Craniata</taxon>
        <taxon>Vertebrata</taxon>
        <taxon>Euteleostomi</taxon>
        <taxon>Actinopterygii</taxon>
        <taxon>Neopterygii</taxon>
        <taxon>Teleostei</taxon>
        <taxon>Ostariophysi</taxon>
        <taxon>Cypriniformes</taxon>
        <taxon>Cyprinidae</taxon>
        <taxon>Labeoninae</taxon>
        <taxon>Labeonini</taxon>
        <taxon>Cirrhinus</taxon>
    </lineage>
</organism>
<comment type="caution">
    <text evidence="2">The sequence shown here is derived from an EMBL/GenBank/DDBJ whole genome shotgun (WGS) entry which is preliminary data.</text>
</comment>
<feature type="compositionally biased region" description="Basic and acidic residues" evidence="1">
    <location>
        <begin position="106"/>
        <end position="116"/>
    </location>
</feature>
<feature type="non-terminal residue" evidence="2">
    <location>
        <position position="285"/>
    </location>
</feature>
<reference evidence="2 3" key="1">
    <citation type="submission" date="2024-05" db="EMBL/GenBank/DDBJ databases">
        <title>Genome sequencing and assembly of Indian major carp, Cirrhinus mrigala (Hamilton, 1822).</title>
        <authorList>
            <person name="Mohindra V."/>
            <person name="Chowdhury L.M."/>
            <person name="Lal K."/>
            <person name="Jena J.K."/>
        </authorList>
    </citation>
    <scope>NUCLEOTIDE SEQUENCE [LARGE SCALE GENOMIC DNA]</scope>
    <source>
        <strain evidence="2">CM1030</strain>
        <tissue evidence="2">Blood</tissue>
    </source>
</reference>
<dbReference type="Proteomes" id="UP001529510">
    <property type="component" value="Unassembled WGS sequence"/>
</dbReference>
<feature type="region of interest" description="Disordered" evidence="1">
    <location>
        <begin position="189"/>
        <end position="212"/>
    </location>
</feature>
<evidence type="ECO:0000256" key="1">
    <source>
        <dbReference type="SAM" id="MobiDB-lite"/>
    </source>
</evidence>
<name>A0ABD0RNK8_CIRMR</name>
<evidence type="ECO:0000313" key="3">
    <source>
        <dbReference type="Proteomes" id="UP001529510"/>
    </source>
</evidence>
<accession>A0ABD0RNK8</accession>
<proteinExistence type="predicted"/>
<gene>
    <name evidence="2" type="ORF">M9458_003289</name>
</gene>
<keyword evidence="3" id="KW-1185">Reference proteome</keyword>
<protein>
    <submittedName>
        <fullName evidence="2">Uncharacterized protein</fullName>
    </submittedName>
</protein>
<dbReference type="AlphaFoldDB" id="A0ABD0RNK8"/>
<feature type="region of interest" description="Disordered" evidence="1">
    <location>
        <begin position="84"/>
        <end position="128"/>
    </location>
</feature>